<proteinExistence type="predicted"/>
<reference evidence="2" key="1">
    <citation type="journal article" date="2023" name="Nat. Commun.">
        <title>Diploid and tetraploid genomes of Acorus and the evolution of monocots.</title>
        <authorList>
            <person name="Ma L."/>
            <person name="Liu K.W."/>
            <person name="Li Z."/>
            <person name="Hsiao Y.Y."/>
            <person name="Qi Y."/>
            <person name="Fu T."/>
            <person name="Tang G.D."/>
            <person name="Zhang D."/>
            <person name="Sun W.H."/>
            <person name="Liu D.K."/>
            <person name="Li Y."/>
            <person name="Chen G.Z."/>
            <person name="Liu X.D."/>
            <person name="Liao X.Y."/>
            <person name="Jiang Y.T."/>
            <person name="Yu X."/>
            <person name="Hao Y."/>
            <person name="Huang J."/>
            <person name="Zhao X.W."/>
            <person name="Ke S."/>
            <person name="Chen Y.Y."/>
            <person name="Wu W.L."/>
            <person name="Hsu J.L."/>
            <person name="Lin Y.F."/>
            <person name="Huang M.D."/>
            <person name="Li C.Y."/>
            <person name="Huang L."/>
            <person name="Wang Z.W."/>
            <person name="Zhao X."/>
            <person name="Zhong W.Y."/>
            <person name="Peng D.H."/>
            <person name="Ahmad S."/>
            <person name="Lan S."/>
            <person name="Zhang J.S."/>
            <person name="Tsai W.C."/>
            <person name="Van de Peer Y."/>
            <person name="Liu Z.J."/>
        </authorList>
    </citation>
    <scope>NUCLEOTIDE SEQUENCE</scope>
    <source>
        <strain evidence="2">CP</strain>
    </source>
</reference>
<feature type="compositionally biased region" description="Basic and acidic residues" evidence="1">
    <location>
        <begin position="351"/>
        <end position="361"/>
    </location>
</feature>
<reference evidence="2" key="2">
    <citation type="submission" date="2023-06" db="EMBL/GenBank/DDBJ databases">
        <authorList>
            <person name="Ma L."/>
            <person name="Liu K.-W."/>
            <person name="Li Z."/>
            <person name="Hsiao Y.-Y."/>
            <person name="Qi Y."/>
            <person name="Fu T."/>
            <person name="Tang G."/>
            <person name="Zhang D."/>
            <person name="Sun W.-H."/>
            <person name="Liu D.-K."/>
            <person name="Li Y."/>
            <person name="Chen G.-Z."/>
            <person name="Liu X.-D."/>
            <person name="Liao X.-Y."/>
            <person name="Jiang Y.-T."/>
            <person name="Yu X."/>
            <person name="Hao Y."/>
            <person name="Huang J."/>
            <person name="Zhao X.-W."/>
            <person name="Ke S."/>
            <person name="Chen Y.-Y."/>
            <person name="Wu W.-L."/>
            <person name="Hsu J.-L."/>
            <person name="Lin Y.-F."/>
            <person name="Huang M.-D."/>
            <person name="Li C.-Y."/>
            <person name="Huang L."/>
            <person name="Wang Z.-W."/>
            <person name="Zhao X."/>
            <person name="Zhong W.-Y."/>
            <person name="Peng D.-H."/>
            <person name="Ahmad S."/>
            <person name="Lan S."/>
            <person name="Zhang J.-S."/>
            <person name="Tsai W.-C."/>
            <person name="Van De Peer Y."/>
            <person name="Liu Z.-J."/>
        </authorList>
    </citation>
    <scope>NUCLEOTIDE SEQUENCE</scope>
    <source>
        <strain evidence="2">CP</strain>
        <tissue evidence="2">Leaves</tissue>
    </source>
</reference>
<keyword evidence="3" id="KW-1185">Reference proteome</keyword>
<protein>
    <submittedName>
        <fullName evidence="2">UDP-glucose 4-epimerase 2</fullName>
    </submittedName>
</protein>
<evidence type="ECO:0000313" key="3">
    <source>
        <dbReference type="Proteomes" id="UP001180020"/>
    </source>
</evidence>
<gene>
    <name evidence="2" type="primary">UGE-2</name>
    <name evidence="2" type="ORF">QJS10_CPB15g00953</name>
</gene>
<dbReference type="Proteomes" id="UP001180020">
    <property type="component" value="Unassembled WGS sequence"/>
</dbReference>
<feature type="region of interest" description="Disordered" evidence="1">
    <location>
        <begin position="335"/>
        <end position="361"/>
    </location>
</feature>
<organism evidence="2 3">
    <name type="scientific">Acorus calamus</name>
    <name type="common">Sweet flag</name>
    <dbReference type="NCBI Taxonomy" id="4465"/>
    <lineage>
        <taxon>Eukaryota</taxon>
        <taxon>Viridiplantae</taxon>
        <taxon>Streptophyta</taxon>
        <taxon>Embryophyta</taxon>
        <taxon>Tracheophyta</taxon>
        <taxon>Spermatophyta</taxon>
        <taxon>Magnoliopsida</taxon>
        <taxon>Liliopsida</taxon>
        <taxon>Acoraceae</taxon>
        <taxon>Acorus</taxon>
    </lineage>
</organism>
<name>A0AAV9D4C8_ACOCL</name>
<dbReference type="AlphaFoldDB" id="A0AAV9D4C8"/>
<sequence>MADYTPEQKTGSGYMYIISIIVQRQIGHFMILERIFTESERRLHGNSNAISAIKREDMKRKRVRDYIHVVDLVDGHIAALCKLFDGSKIDDDLHKLAMDTCNLFPTKEYMSELLDGSSLTKITSKAIMLLIVFFYVITRRDDIQVLTEKRRNYQGKRFLSAEDDELINQFLSLPITRDPYLCIGEKWINAWQIRDVLFKLELEDDALDIYFGILEDEQSPTKWYYVSSWAQKTLKDSHPLLEDAASAESYMNTLTGFFRGCTTTTLMDLDMVLMPVHSDFKGGAAYAGLGVGTDGHEGHPIQWWGYSGHFVDSGMRVSGSMEGRLHAVNGGCGSNHGPSIKGPSHPTIGCDSHRPSDAMNP</sequence>
<evidence type="ECO:0000256" key="1">
    <source>
        <dbReference type="SAM" id="MobiDB-lite"/>
    </source>
</evidence>
<dbReference type="EMBL" id="JAUJYO010000015">
    <property type="protein sequence ID" value="KAK1296203.1"/>
    <property type="molecule type" value="Genomic_DNA"/>
</dbReference>
<accession>A0AAV9D4C8</accession>
<comment type="caution">
    <text evidence="2">The sequence shown here is derived from an EMBL/GenBank/DDBJ whole genome shotgun (WGS) entry which is preliminary data.</text>
</comment>
<evidence type="ECO:0000313" key="2">
    <source>
        <dbReference type="EMBL" id="KAK1296203.1"/>
    </source>
</evidence>